<dbReference type="SUPFAM" id="SSF48452">
    <property type="entry name" value="TPR-like"/>
    <property type="match status" value="1"/>
</dbReference>
<keyword evidence="4" id="KW-1185">Reference proteome</keyword>
<proteinExistence type="predicted"/>
<name>A0ABX8IT50_9GAMM</name>
<accession>A0ABX8IT50</accession>
<dbReference type="Pfam" id="PF09976">
    <property type="entry name" value="TPR_21"/>
    <property type="match status" value="1"/>
</dbReference>
<organism evidence="3 4">
    <name type="scientific">Marinobacter adhaerens</name>
    <dbReference type="NCBI Taxonomy" id="1033846"/>
    <lineage>
        <taxon>Bacteria</taxon>
        <taxon>Pseudomonadati</taxon>
        <taxon>Pseudomonadota</taxon>
        <taxon>Gammaproteobacteria</taxon>
        <taxon>Pseudomonadales</taxon>
        <taxon>Marinobacteraceae</taxon>
        <taxon>Marinobacter</taxon>
    </lineage>
</organism>
<sequence length="403" mass="45994">MTSFNKTPHGRFSRFLGPVFSLPALRGRTFWLIAIFAPFQIQAAPDAIITEFRDDEILTRLPNTATEIFRETDSPKEAGDRLQMLITQARASGDPRYLGYAQTLINRWPEEQLTHRLRVLRATLRQSLHQFDSARADLEQVISSSSDNQQRIQARLTLANLELVQGRYTEAGRHCQALQSAYPGLIAKSCLASVQARTSDPQKAYRNLAQQLAKSTGRQQADSTSRLWTEGTLGDIAAQAGLSEAELHWRRVLQASPSDLYTRAQLADWLLEQDQLERVLTLTHGFEAVDTLAVIRAIAMKRMGHPGSDELNRRLRQRFEEARWRGTLLHARDVARFQLDVENQPHDALRQAIENWESQREPLDTRLLLRSAQTSGDRPQYQRVSEWLSQQGQSDARFPEFKQ</sequence>
<feature type="region of interest" description="Disordered" evidence="1">
    <location>
        <begin position="372"/>
        <end position="403"/>
    </location>
</feature>
<evidence type="ECO:0000313" key="4">
    <source>
        <dbReference type="Proteomes" id="UP000683442"/>
    </source>
</evidence>
<dbReference type="Proteomes" id="UP000683442">
    <property type="component" value="Chromosome"/>
</dbReference>
<dbReference type="InterPro" id="IPR011990">
    <property type="entry name" value="TPR-like_helical_dom_sf"/>
</dbReference>
<dbReference type="EMBL" id="CP076686">
    <property type="protein sequence ID" value="QWV14972.1"/>
    <property type="molecule type" value="Genomic_DNA"/>
</dbReference>
<evidence type="ECO:0000313" key="3">
    <source>
        <dbReference type="EMBL" id="QWV14972.1"/>
    </source>
</evidence>
<dbReference type="Gene3D" id="1.25.40.10">
    <property type="entry name" value="Tetratricopeptide repeat domain"/>
    <property type="match status" value="1"/>
</dbReference>
<evidence type="ECO:0000259" key="2">
    <source>
        <dbReference type="Pfam" id="PF09976"/>
    </source>
</evidence>
<dbReference type="InterPro" id="IPR018704">
    <property type="entry name" value="SecYEG/CpoB_TPR"/>
</dbReference>
<reference evidence="3 4" key="1">
    <citation type="submission" date="2021-06" db="EMBL/GenBank/DDBJ databases">
        <title>Microbial metabolic specificity influences pelagic lipid remineralization.</title>
        <authorList>
            <person name="Behrendt L."/>
            <person name="Hunter J.E."/>
            <person name="Alcolombri U."/>
            <person name="Smriga S."/>
            <person name="Mincer T."/>
            <person name="Lowenstein D.P."/>
            <person name="Peaudecerf F.J."/>
            <person name="Fernandez V.I."/>
            <person name="Fredricks H."/>
            <person name="Almblad H."/>
            <person name="Harrison J.J."/>
            <person name="Stocker R."/>
            <person name="Van Mooy B.A.S."/>
        </authorList>
    </citation>
    <scope>NUCLEOTIDE SEQUENCE [LARGE SCALE GENOMIC DNA]</scope>
    <source>
        <strain evidence="3 4">HP15-B</strain>
    </source>
</reference>
<feature type="domain" description="Ancillary SecYEG translocon subunit/Cell division coordinator CpoB TPR" evidence="2">
    <location>
        <begin position="75"/>
        <end position="174"/>
    </location>
</feature>
<evidence type="ECO:0000256" key="1">
    <source>
        <dbReference type="SAM" id="MobiDB-lite"/>
    </source>
</evidence>
<gene>
    <name evidence="3" type="ORF">KQ249_02760</name>
</gene>
<protein>
    <submittedName>
        <fullName evidence="3">Tetratricopeptide repeat protein</fullName>
    </submittedName>
</protein>